<keyword evidence="1 9" id="KW-0963">Cytoplasm</keyword>
<evidence type="ECO:0000256" key="9">
    <source>
        <dbReference type="HAMAP-Rule" id="MF_00151"/>
    </source>
</evidence>
<keyword evidence="12" id="KW-1185">Reference proteome</keyword>
<dbReference type="GO" id="GO:0015937">
    <property type="term" value="P:coenzyme A biosynthetic process"/>
    <property type="evidence" value="ECO:0007669"/>
    <property type="project" value="UniProtKB-UniRule"/>
</dbReference>
<dbReference type="InterPro" id="IPR004821">
    <property type="entry name" value="Cyt_trans-like"/>
</dbReference>
<dbReference type="Proteomes" id="UP000253529">
    <property type="component" value="Unassembled WGS sequence"/>
</dbReference>
<dbReference type="NCBIfam" id="TIGR01510">
    <property type="entry name" value="coaD_prev_kdtB"/>
    <property type="match status" value="1"/>
</dbReference>
<dbReference type="Pfam" id="PF01467">
    <property type="entry name" value="CTP_transf_like"/>
    <property type="match status" value="1"/>
</dbReference>
<feature type="binding site" evidence="9">
    <location>
        <position position="93"/>
    </location>
    <ligand>
        <name>substrate</name>
    </ligand>
</feature>
<dbReference type="SUPFAM" id="SSF52374">
    <property type="entry name" value="Nucleotidylyl transferase"/>
    <property type="match status" value="1"/>
</dbReference>
<gene>
    <name evidence="9" type="primary">coaD</name>
    <name evidence="11" type="ORF">DFR50_106182</name>
</gene>
<feature type="binding site" evidence="9">
    <location>
        <position position="104"/>
    </location>
    <ligand>
        <name>ATP</name>
        <dbReference type="ChEBI" id="CHEBI:30616"/>
    </ligand>
</feature>
<keyword evidence="7 9" id="KW-0173">Coenzyme A biosynthesis</keyword>
<sequence length="168" mass="17686">MTHIGFFSGSFDPMTNGHLDVIEQAAWLCDRLVVGVGSNPNKVGLFSVEERLALIREAAGPIVDGSSCALDVISFSGLAVDAARDAGATLIVRGLRDSTDFNYEMQMAGMNRAMAPDLRTIFVPASSPVRPITATLVRQIASMGGDASAFAPPSVVAALKTKFSARRA</sequence>
<name>A0A366FR72_9HYPH</name>
<feature type="site" description="Transition state stabilizer" evidence="9">
    <location>
        <position position="18"/>
    </location>
</feature>
<keyword evidence="3 9" id="KW-0548">Nucleotidyltransferase</keyword>
<comment type="catalytic activity">
    <reaction evidence="8 9">
        <text>(R)-4'-phosphopantetheine + ATP + H(+) = 3'-dephospho-CoA + diphosphate</text>
        <dbReference type="Rhea" id="RHEA:19801"/>
        <dbReference type="ChEBI" id="CHEBI:15378"/>
        <dbReference type="ChEBI" id="CHEBI:30616"/>
        <dbReference type="ChEBI" id="CHEBI:33019"/>
        <dbReference type="ChEBI" id="CHEBI:57328"/>
        <dbReference type="ChEBI" id="CHEBI:61723"/>
        <dbReference type="EC" id="2.7.7.3"/>
    </reaction>
</comment>
<keyword evidence="2 9" id="KW-0808">Transferase</keyword>
<dbReference type="Gene3D" id="3.40.50.620">
    <property type="entry name" value="HUPs"/>
    <property type="match status" value="1"/>
</dbReference>
<dbReference type="InterPro" id="IPR014729">
    <property type="entry name" value="Rossmann-like_a/b/a_fold"/>
</dbReference>
<proteinExistence type="inferred from homology"/>
<keyword evidence="4 9" id="KW-0547">Nucleotide-binding</keyword>
<dbReference type="InterPro" id="IPR001980">
    <property type="entry name" value="PPAT"/>
</dbReference>
<dbReference type="EMBL" id="QNRK01000006">
    <property type="protein sequence ID" value="RBP16219.1"/>
    <property type="molecule type" value="Genomic_DNA"/>
</dbReference>
<dbReference type="PANTHER" id="PTHR21342:SF1">
    <property type="entry name" value="PHOSPHOPANTETHEINE ADENYLYLTRANSFERASE"/>
    <property type="match status" value="1"/>
</dbReference>
<feature type="domain" description="Cytidyltransferase-like" evidence="10">
    <location>
        <begin position="6"/>
        <end position="139"/>
    </location>
</feature>
<feature type="binding site" evidence="9">
    <location>
        <position position="79"/>
    </location>
    <ligand>
        <name>substrate</name>
    </ligand>
</feature>
<feature type="binding site" evidence="9">
    <location>
        <position position="18"/>
    </location>
    <ligand>
        <name>ATP</name>
        <dbReference type="ChEBI" id="CHEBI:30616"/>
    </ligand>
</feature>
<comment type="pathway">
    <text evidence="9">Cofactor biosynthesis; coenzyme A biosynthesis; CoA from (R)-pantothenate: step 4/5.</text>
</comment>
<evidence type="ECO:0000256" key="2">
    <source>
        <dbReference type="ARBA" id="ARBA00022679"/>
    </source>
</evidence>
<comment type="function">
    <text evidence="9">Reversibly transfers an adenylyl group from ATP to 4'-phosphopantetheine, yielding dephospho-CoA (dPCoA) and pyrophosphate.</text>
</comment>
<dbReference type="PANTHER" id="PTHR21342">
    <property type="entry name" value="PHOSPHOPANTETHEINE ADENYLYLTRANSFERASE"/>
    <property type="match status" value="1"/>
</dbReference>
<feature type="binding site" evidence="9">
    <location>
        <begin position="129"/>
        <end position="135"/>
    </location>
    <ligand>
        <name>ATP</name>
        <dbReference type="ChEBI" id="CHEBI:30616"/>
    </ligand>
</feature>
<dbReference type="RefSeq" id="WP_113888542.1">
    <property type="nucleotide sequence ID" value="NZ_QNRK01000006.1"/>
</dbReference>
<dbReference type="UniPathway" id="UPA00241">
    <property type="reaction ID" value="UER00355"/>
</dbReference>
<comment type="subunit">
    <text evidence="9">Homohexamer.</text>
</comment>
<accession>A0A366FR72</accession>
<dbReference type="OrthoDB" id="9806661at2"/>
<evidence type="ECO:0000256" key="5">
    <source>
        <dbReference type="ARBA" id="ARBA00022840"/>
    </source>
</evidence>
<feature type="binding site" evidence="9">
    <location>
        <position position="42"/>
    </location>
    <ligand>
        <name>substrate</name>
    </ligand>
</feature>
<evidence type="ECO:0000256" key="6">
    <source>
        <dbReference type="ARBA" id="ARBA00022842"/>
    </source>
</evidence>
<dbReference type="HAMAP" id="MF_00151">
    <property type="entry name" value="PPAT_bact"/>
    <property type="match status" value="1"/>
</dbReference>
<comment type="subcellular location">
    <subcellularLocation>
        <location evidence="9">Cytoplasm</location>
    </subcellularLocation>
</comment>
<evidence type="ECO:0000256" key="1">
    <source>
        <dbReference type="ARBA" id="ARBA00022490"/>
    </source>
</evidence>
<evidence type="ECO:0000256" key="8">
    <source>
        <dbReference type="ARBA" id="ARBA00029346"/>
    </source>
</evidence>
<evidence type="ECO:0000259" key="10">
    <source>
        <dbReference type="Pfam" id="PF01467"/>
    </source>
</evidence>
<protein>
    <recommendedName>
        <fullName evidence="9">Phosphopantetheine adenylyltransferase</fullName>
        <ecNumber evidence="9">2.7.7.3</ecNumber>
    </recommendedName>
    <alternativeName>
        <fullName evidence="9">Dephospho-CoA pyrophosphorylase</fullName>
    </alternativeName>
    <alternativeName>
        <fullName evidence="9">Pantetheine-phosphate adenylyltransferase</fullName>
        <shortName evidence="9">PPAT</shortName>
    </alternativeName>
</protein>
<keyword evidence="6 9" id="KW-0460">Magnesium</keyword>
<dbReference type="AlphaFoldDB" id="A0A366FR72"/>
<evidence type="ECO:0000313" key="12">
    <source>
        <dbReference type="Proteomes" id="UP000253529"/>
    </source>
</evidence>
<dbReference type="GO" id="GO:0004595">
    <property type="term" value="F:pantetheine-phosphate adenylyltransferase activity"/>
    <property type="evidence" value="ECO:0007669"/>
    <property type="project" value="UniProtKB-UniRule"/>
</dbReference>
<dbReference type="NCBIfam" id="TIGR00125">
    <property type="entry name" value="cyt_tran_rel"/>
    <property type="match status" value="1"/>
</dbReference>
<evidence type="ECO:0000256" key="7">
    <source>
        <dbReference type="ARBA" id="ARBA00022993"/>
    </source>
</evidence>
<comment type="caution">
    <text evidence="11">The sequence shown here is derived from an EMBL/GenBank/DDBJ whole genome shotgun (WGS) entry which is preliminary data.</text>
</comment>
<dbReference type="EC" id="2.7.7.3" evidence="9"/>
<dbReference type="GO" id="GO:0005524">
    <property type="term" value="F:ATP binding"/>
    <property type="evidence" value="ECO:0007669"/>
    <property type="project" value="UniProtKB-KW"/>
</dbReference>
<evidence type="ECO:0000313" key="11">
    <source>
        <dbReference type="EMBL" id="RBP16219.1"/>
    </source>
</evidence>
<evidence type="ECO:0000256" key="4">
    <source>
        <dbReference type="ARBA" id="ARBA00022741"/>
    </source>
</evidence>
<feature type="binding site" evidence="9">
    <location>
        <begin position="10"/>
        <end position="11"/>
    </location>
    <ligand>
        <name>ATP</name>
        <dbReference type="ChEBI" id="CHEBI:30616"/>
    </ligand>
</feature>
<comment type="cofactor">
    <cofactor evidence="9">
        <name>Mg(2+)</name>
        <dbReference type="ChEBI" id="CHEBI:18420"/>
    </cofactor>
</comment>
<feature type="binding site" evidence="9">
    <location>
        <begin position="94"/>
        <end position="96"/>
    </location>
    <ligand>
        <name>ATP</name>
        <dbReference type="ChEBI" id="CHEBI:30616"/>
    </ligand>
</feature>
<keyword evidence="5 9" id="KW-0067">ATP-binding</keyword>
<evidence type="ECO:0000256" key="3">
    <source>
        <dbReference type="ARBA" id="ARBA00022695"/>
    </source>
</evidence>
<organism evidence="11 12">
    <name type="scientific">Roseiarcus fermentans</name>
    <dbReference type="NCBI Taxonomy" id="1473586"/>
    <lineage>
        <taxon>Bacteria</taxon>
        <taxon>Pseudomonadati</taxon>
        <taxon>Pseudomonadota</taxon>
        <taxon>Alphaproteobacteria</taxon>
        <taxon>Hyphomicrobiales</taxon>
        <taxon>Roseiarcaceae</taxon>
        <taxon>Roseiarcus</taxon>
    </lineage>
</organism>
<dbReference type="CDD" id="cd02163">
    <property type="entry name" value="PPAT"/>
    <property type="match status" value="1"/>
</dbReference>
<comment type="similarity">
    <text evidence="9">Belongs to the bacterial CoaD family.</text>
</comment>
<feature type="binding site" evidence="9">
    <location>
        <position position="10"/>
    </location>
    <ligand>
        <name>substrate</name>
    </ligand>
</feature>
<dbReference type="GO" id="GO:0005737">
    <property type="term" value="C:cytoplasm"/>
    <property type="evidence" value="ECO:0007669"/>
    <property type="project" value="UniProtKB-SubCell"/>
</dbReference>
<reference evidence="11 12" key="1">
    <citation type="submission" date="2018-06" db="EMBL/GenBank/DDBJ databases">
        <title>Genomic Encyclopedia of Type Strains, Phase IV (KMG-IV): sequencing the most valuable type-strain genomes for metagenomic binning, comparative biology and taxonomic classification.</title>
        <authorList>
            <person name="Goeker M."/>
        </authorList>
    </citation>
    <scope>NUCLEOTIDE SEQUENCE [LARGE SCALE GENOMIC DNA]</scope>
    <source>
        <strain evidence="11 12">DSM 24875</strain>
    </source>
</reference>
<dbReference type="PRINTS" id="PR01020">
    <property type="entry name" value="LPSBIOSNTHSS"/>
</dbReference>